<dbReference type="Proteomes" id="UP001295469">
    <property type="component" value="Chromosome C01"/>
</dbReference>
<dbReference type="AlphaFoldDB" id="A0A816RL21"/>
<gene>
    <name evidence="1" type="ORF">DARMORV10_C01P32910.1</name>
</gene>
<name>A0A816RL21_BRANA</name>
<proteinExistence type="predicted"/>
<reference evidence="1" key="1">
    <citation type="submission" date="2021-01" db="EMBL/GenBank/DDBJ databases">
        <authorList>
            <consortium name="Genoscope - CEA"/>
            <person name="William W."/>
        </authorList>
    </citation>
    <scope>NUCLEOTIDE SEQUENCE</scope>
</reference>
<protein>
    <submittedName>
        <fullName evidence="1">(rape) hypothetical protein</fullName>
    </submittedName>
</protein>
<accession>A0A816RL21</accession>
<dbReference type="EMBL" id="HG994365">
    <property type="protein sequence ID" value="CAF2074523.1"/>
    <property type="molecule type" value="Genomic_DNA"/>
</dbReference>
<sequence length="142" mass="15192">MVQSSSSSSVVGALIAASWLIVAMSTSILLMARGCCHVQLAASALPITGTKDQPKKLGKEELGDVADLAATSTASGGKFDKKLPVLPVVPRYGMVDEEKEQTNKVLGKLLSKHSHEILKVGKVKPVSSLVWFWCVWVFNLLS</sequence>
<evidence type="ECO:0000313" key="1">
    <source>
        <dbReference type="EMBL" id="CAF2074523.1"/>
    </source>
</evidence>
<organism evidence="1">
    <name type="scientific">Brassica napus</name>
    <name type="common">Rape</name>
    <dbReference type="NCBI Taxonomy" id="3708"/>
    <lineage>
        <taxon>Eukaryota</taxon>
        <taxon>Viridiplantae</taxon>
        <taxon>Streptophyta</taxon>
        <taxon>Embryophyta</taxon>
        <taxon>Tracheophyta</taxon>
        <taxon>Spermatophyta</taxon>
        <taxon>Magnoliopsida</taxon>
        <taxon>eudicotyledons</taxon>
        <taxon>Gunneridae</taxon>
        <taxon>Pentapetalae</taxon>
        <taxon>rosids</taxon>
        <taxon>malvids</taxon>
        <taxon>Brassicales</taxon>
        <taxon>Brassicaceae</taxon>
        <taxon>Brassiceae</taxon>
        <taxon>Brassica</taxon>
    </lineage>
</organism>